<gene>
    <name evidence="2" type="ORF">K0M31_001509</name>
</gene>
<evidence type="ECO:0000313" key="2">
    <source>
        <dbReference type="EMBL" id="KAK1136981.1"/>
    </source>
</evidence>
<evidence type="ECO:0000313" key="3">
    <source>
        <dbReference type="Proteomes" id="UP001177670"/>
    </source>
</evidence>
<sequence length="54" mass="5935">GDANFPGGVAAPRPTPPSTRRLVRRCPVSIVDLPGLLTPHELCRNQARRRLHIV</sequence>
<dbReference type="Proteomes" id="UP001177670">
    <property type="component" value="Unassembled WGS sequence"/>
</dbReference>
<organism evidence="2 3">
    <name type="scientific">Melipona bicolor</name>
    <dbReference type="NCBI Taxonomy" id="60889"/>
    <lineage>
        <taxon>Eukaryota</taxon>
        <taxon>Metazoa</taxon>
        <taxon>Ecdysozoa</taxon>
        <taxon>Arthropoda</taxon>
        <taxon>Hexapoda</taxon>
        <taxon>Insecta</taxon>
        <taxon>Pterygota</taxon>
        <taxon>Neoptera</taxon>
        <taxon>Endopterygota</taxon>
        <taxon>Hymenoptera</taxon>
        <taxon>Apocrita</taxon>
        <taxon>Aculeata</taxon>
        <taxon>Apoidea</taxon>
        <taxon>Anthophila</taxon>
        <taxon>Apidae</taxon>
        <taxon>Melipona</taxon>
    </lineage>
</organism>
<protein>
    <submittedName>
        <fullName evidence="2">Uncharacterized protein</fullName>
    </submittedName>
</protein>
<comment type="caution">
    <text evidence="2">The sequence shown here is derived from an EMBL/GenBank/DDBJ whole genome shotgun (WGS) entry which is preliminary data.</text>
</comment>
<dbReference type="EMBL" id="JAHYIQ010000001">
    <property type="protein sequence ID" value="KAK1136981.1"/>
    <property type="molecule type" value="Genomic_DNA"/>
</dbReference>
<dbReference type="AlphaFoldDB" id="A0AA40GFN0"/>
<feature type="region of interest" description="Disordered" evidence="1">
    <location>
        <begin position="1"/>
        <end position="20"/>
    </location>
</feature>
<feature type="non-terminal residue" evidence="2">
    <location>
        <position position="1"/>
    </location>
</feature>
<evidence type="ECO:0000256" key="1">
    <source>
        <dbReference type="SAM" id="MobiDB-lite"/>
    </source>
</evidence>
<reference evidence="2" key="1">
    <citation type="submission" date="2021-10" db="EMBL/GenBank/DDBJ databases">
        <title>Melipona bicolor Genome sequencing and assembly.</title>
        <authorList>
            <person name="Araujo N.S."/>
            <person name="Arias M.C."/>
        </authorList>
    </citation>
    <scope>NUCLEOTIDE SEQUENCE</scope>
    <source>
        <strain evidence="2">USP_2M_L1-L4_2017</strain>
        <tissue evidence="2">Whole body</tissue>
    </source>
</reference>
<keyword evidence="3" id="KW-1185">Reference proteome</keyword>
<accession>A0AA40GFN0</accession>
<proteinExistence type="predicted"/>
<name>A0AA40GFN0_9HYME</name>